<comment type="caution">
    <text evidence="1">The sequence shown here is derived from an EMBL/GenBank/DDBJ whole genome shotgun (WGS) entry which is preliminary data.</text>
</comment>
<dbReference type="InterPro" id="IPR010917">
    <property type="entry name" value="TonB_rcpt_CS"/>
</dbReference>
<dbReference type="InterPro" id="IPR012910">
    <property type="entry name" value="Plug_dom"/>
</dbReference>
<accession>A0ABV2BZU4</accession>
<dbReference type="InterPro" id="IPR000531">
    <property type="entry name" value="Beta-barrel_TonB"/>
</dbReference>
<evidence type="ECO:0000313" key="1">
    <source>
        <dbReference type="EMBL" id="MET1257348.1"/>
    </source>
</evidence>
<dbReference type="EMBL" id="JBEVCJ010000050">
    <property type="protein sequence ID" value="MET1257348.1"/>
    <property type="molecule type" value="Genomic_DNA"/>
</dbReference>
<keyword evidence="2" id="KW-1185">Reference proteome</keyword>
<dbReference type="PANTHER" id="PTHR47234">
    <property type="match status" value="1"/>
</dbReference>
<dbReference type="Pfam" id="PF00593">
    <property type="entry name" value="TonB_dep_Rec_b-barrel"/>
    <property type="match status" value="1"/>
</dbReference>
<name>A0ABV2BZU4_9GAMM</name>
<dbReference type="InterPro" id="IPR039426">
    <property type="entry name" value="TonB-dep_rcpt-like"/>
</dbReference>
<dbReference type="Proteomes" id="UP001548189">
    <property type="component" value="Unassembled WGS sequence"/>
</dbReference>
<evidence type="ECO:0000313" key="2">
    <source>
        <dbReference type="Proteomes" id="UP001548189"/>
    </source>
</evidence>
<organism evidence="1 2">
    <name type="scientific">Aliikangiella maris</name>
    <dbReference type="NCBI Taxonomy" id="3162458"/>
    <lineage>
        <taxon>Bacteria</taxon>
        <taxon>Pseudomonadati</taxon>
        <taxon>Pseudomonadota</taxon>
        <taxon>Gammaproteobacteria</taxon>
        <taxon>Oceanospirillales</taxon>
        <taxon>Pleioneaceae</taxon>
        <taxon>Aliikangiella</taxon>
    </lineage>
</organism>
<dbReference type="PROSITE" id="PS01156">
    <property type="entry name" value="TONB_DEPENDENT_REC_2"/>
    <property type="match status" value="1"/>
</dbReference>
<dbReference type="InterPro" id="IPR037066">
    <property type="entry name" value="Plug_dom_sf"/>
</dbReference>
<dbReference type="SUPFAM" id="SSF56935">
    <property type="entry name" value="Porins"/>
    <property type="match status" value="1"/>
</dbReference>
<proteinExistence type="predicted"/>
<dbReference type="Gene3D" id="2.40.170.20">
    <property type="entry name" value="TonB-dependent receptor, beta-barrel domain"/>
    <property type="match status" value="1"/>
</dbReference>
<dbReference type="InterPro" id="IPR036942">
    <property type="entry name" value="Beta-barrel_TonB_sf"/>
</dbReference>
<dbReference type="Gene3D" id="2.170.130.10">
    <property type="entry name" value="TonB-dependent receptor, plug domain"/>
    <property type="match status" value="1"/>
</dbReference>
<reference evidence="1 2" key="1">
    <citation type="submission" date="2024-06" db="EMBL/GenBank/DDBJ databases">
        <authorList>
            <person name="Li F."/>
        </authorList>
    </citation>
    <scope>NUCLEOTIDE SEQUENCE [LARGE SCALE GENOMIC DNA]</scope>
    <source>
        <strain evidence="1 2">GXAS 311</strain>
    </source>
</reference>
<gene>
    <name evidence="1" type="ORF">ABVT43_19575</name>
</gene>
<sequence>MSFKFSKISLAILASISALPAIAEEVDNSESEQQVIQITGSRLQRSTAAAPVPTTVVSASQIEQLGFTNTGDILNSLPAIAGSVGARSGSSGTGDPSAGLELANLRGLGTERTLVLVDGRRHVGSSLSNTSVDVGSIPVQMIERVEVITGAAGAVYGADAVSGVVNFILKKSYNGFKADVRYSEAAEGDGETSTLSLLTGTSFAQDKGNVMFSLDYTDRKGVMAIDRSWSDVELGWVNAEGYVPGYNVPMLRIGYDLGFSPLSREGYVSQYGWYTTNIGALPTQTFNPDGTNRDFIVGNCQGIVCEGGDSFKTHDYDYLSVPTERMLTSIVTNYDADGHELFAQLKYSQTVGNSKYQGGLSDGFYGPQARILRDNPYLAQYPDITAAMDDAGITSVLVNKAYNGFDNTIENKFDSFQIVLGSSGQLTDTIDYDFSMQFGQTDVELRTHSAYLDRFFQGINTVTDGSGNIVCADTSNGCVPINPFGYKSVSPEAAAWLNDDNATRGELTQSVANFSINGDLFDLDAGTVQFVAGLEYRKEESKTTHDEDLTREDSNGKGILFNTYYGGGLIGQSGEYDVSEVFGEILIPILSDAKYAQELTLEAAARYSDYSTVGGQTAYKLGLNWVINDQFRFRATSGLAIRAPNIGELFQPLIIGPVKINDPCSLTYINSGPNTDQRKANCASENIPTDWVSFHDGGEAPTYTSGNPDLEAEESTTSSAGVVFTPSPNFSIGLDYWDIVIDNAISTPSNNEILNSCYDFADMAENPFCALFERDATTHEISKLINQQVNVAKLNANGFDLEMNYTLDLSAGSVLFNFVGSYYGQRDQVLNEKKPDEILEGVNVQGSPKTRAYFGTTYRQEEWNASLIFNYIGSSRIGLPSDSGDKLYPENHIDSVTYINLRGAYLINDNAEIYAGINNLGNKGPQKLPGMQMGSNIYDAIGRTYSVGVKYEF</sequence>
<keyword evidence="1" id="KW-0675">Receptor</keyword>
<dbReference type="PROSITE" id="PS52016">
    <property type="entry name" value="TONB_DEPENDENT_REC_3"/>
    <property type="match status" value="1"/>
</dbReference>
<dbReference type="Pfam" id="PF07715">
    <property type="entry name" value="Plug"/>
    <property type="match status" value="1"/>
</dbReference>
<protein>
    <submittedName>
        <fullName evidence="1">TonB-dependent receptor</fullName>
    </submittedName>
</protein>
<dbReference type="PANTHER" id="PTHR47234:SF2">
    <property type="entry name" value="TONB-DEPENDENT RECEPTOR"/>
    <property type="match status" value="1"/>
</dbReference>